<keyword evidence="3" id="KW-0133">Cell shape</keyword>
<dbReference type="InterPro" id="IPR005490">
    <property type="entry name" value="LD_TPept_cat_dom"/>
</dbReference>
<keyword evidence="4" id="KW-0573">Peptidoglycan synthesis</keyword>
<dbReference type="InterPro" id="IPR038063">
    <property type="entry name" value="Transpep_catalytic_dom"/>
</dbReference>
<dbReference type="SUPFAM" id="SSF141523">
    <property type="entry name" value="L,D-transpeptidase catalytic domain-like"/>
    <property type="match status" value="1"/>
</dbReference>
<evidence type="ECO:0000256" key="3">
    <source>
        <dbReference type="ARBA" id="ARBA00022960"/>
    </source>
</evidence>
<evidence type="ECO:0000259" key="6">
    <source>
        <dbReference type="Pfam" id="PF03734"/>
    </source>
</evidence>
<dbReference type="AlphaFoldDB" id="A0A3B1DH69"/>
<keyword evidence="2" id="KW-0808">Transferase</keyword>
<proteinExistence type="predicted"/>
<evidence type="ECO:0000256" key="5">
    <source>
        <dbReference type="ARBA" id="ARBA00023316"/>
    </source>
</evidence>
<dbReference type="UniPathway" id="UPA00219"/>
<evidence type="ECO:0000256" key="2">
    <source>
        <dbReference type="ARBA" id="ARBA00022679"/>
    </source>
</evidence>
<evidence type="ECO:0000313" key="7">
    <source>
        <dbReference type="EMBL" id="VAX31055.1"/>
    </source>
</evidence>
<name>A0A3B1DH69_9ZZZZ</name>
<comment type="pathway">
    <text evidence="1">Cell wall biogenesis; peptidoglycan biosynthesis.</text>
</comment>
<dbReference type="GO" id="GO:0071555">
    <property type="term" value="P:cell wall organization"/>
    <property type="evidence" value="ECO:0007669"/>
    <property type="project" value="UniProtKB-KW"/>
</dbReference>
<dbReference type="EMBL" id="UOGF01000070">
    <property type="protein sequence ID" value="VAX31055.1"/>
    <property type="molecule type" value="Genomic_DNA"/>
</dbReference>
<dbReference type="GO" id="GO:0016740">
    <property type="term" value="F:transferase activity"/>
    <property type="evidence" value="ECO:0007669"/>
    <property type="project" value="UniProtKB-KW"/>
</dbReference>
<organism evidence="7">
    <name type="scientific">hydrothermal vent metagenome</name>
    <dbReference type="NCBI Taxonomy" id="652676"/>
    <lineage>
        <taxon>unclassified sequences</taxon>
        <taxon>metagenomes</taxon>
        <taxon>ecological metagenomes</taxon>
    </lineage>
</organism>
<sequence>MPEEPTWPGKYVIEMAHAYRTPTWTMSRIKWGTPLRDMPAKNDVWYLLKGGNWGSIKNDHKITRNEIIRFNKDLYNMRSVPKTWIFNDFGPIAIRWYKDLNANRILDGKEVLSGQMLHTTPENEAQHARRLPLKLGHSHGCIHLKPQDRDRLFSIGAFKAGTPFIVHKYDEKYF</sequence>
<evidence type="ECO:0000256" key="1">
    <source>
        <dbReference type="ARBA" id="ARBA00004752"/>
    </source>
</evidence>
<dbReference type="GO" id="GO:0009252">
    <property type="term" value="P:peptidoglycan biosynthetic process"/>
    <property type="evidence" value="ECO:0007669"/>
    <property type="project" value="UniProtKB-UniPathway"/>
</dbReference>
<feature type="domain" description="L,D-TPase catalytic" evidence="6">
    <location>
        <begin position="3"/>
        <end position="155"/>
    </location>
</feature>
<protein>
    <recommendedName>
        <fullName evidence="6">L,D-TPase catalytic domain-containing protein</fullName>
    </recommendedName>
</protein>
<dbReference type="GO" id="GO:0008360">
    <property type="term" value="P:regulation of cell shape"/>
    <property type="evidence" value="ECO:0007669"/>
    <property type="project" value="UniProtKB-KW"/>
</dbReference>
<gene>
    <name evidence="7" type="ORF">MNBD_NITROSPIRAE01-2074</name>
</gene>
<reference evidence="7" key="1">
    <citation type="submission" date="2018-06" db="EMBL/GenBank/DDBJ databases">
        <authorList>
            <person name="Zhirakovskaya E."/>
        </authorList>
    </citation>
    <scope>NUCLEOTIDE SEQUENCE</scope>
</reference>
<keyword evidence="5" id="KW-0961">Cell wall biogenesis/degradation</keyword>
<dbReference type="Pfam" id="PF03734">
    <property type="entry name" value="YkuD"/>
    <property type="match status" value="1"/>
</dbReference>
<accession>A0A3B1DH69</accession>
<evidence type="ECO:0000256" key="4">
    <source>
        <dbReference type="ARBA" id="ARBA00022984"/>
    </source>
</evidence>
<dbReference type="Gene3D" id="2.40.440.10">
    <property type="entry name" value="L,D-transpeptidase catalytic domain-like"/>
    <property type="match status" value="1"/>
</dbReference>